<dbReference type="CDD" id="cd02573">
    <property type="entry name" value="PseudoU_synth_EcTruB"/>
    <property type="match status" value="1"/>
</dbReference>
<dbReference type="InterPro" id="IPR032819">
    <property type="entry name" value="TruB_C"/>
</dbReference>
<keyword evidence="3 5" id="KW-0819">tRNA processing</keyword>
<dbReference type="EMBL" id="RLIH01000014">
    <property type="protein sequence ID" value="RVU54171.1"/>
    <property type="molecule type" value="Genomic_DNA"/>
</dbReference>
<dbReference type="HAMAP" id="MF_01080">
    <property type="entry name" value="TruB_bact"/>
    <property type="match status" value="1"/>
</dbReference>
<protein>
    <recommendedName>
        <fullName evidence="5">tRNA pseudouridine synthase B</fullName>
        <ecNumber evidence="5">5.4.99.25</ecNumber>
    </recommendedName>
    <alternativeName>
        <fullName evidence="5">tRNA pseudouridine(55) synthase</fullName>
        <shortName evidence="5">Psi55 synthase</shortName>
    </alternativeName>
    <alternativeName>
        <fullName evidence="5">tRNA pseudouridylate synthase</fullName>
    </alternativeName>
    <alternativeName>
        <fullName evidence="5">tRNA-uridine isomerase</fullName>
    </alternativeName>
</protein>
<feature type="active site" description="Nucleophile" evidence="5">
    <location>
        <position position="38"/>
    </location>
</feature>
<name>A0A437S577_9FIRM</name>
<sequence length="296" mass="33943">MNGVFVFNKPKGITSHDVVYLFRKKFNIKKVGHTGTLDPIATGVLPICIGKGTKIAQYISSDNKEYLATFQFGFETDTLDVTGKTIKYNDVVPSLEEVVLALKNFQGQIYQKPPMYSALKVNGKKLYEFAREGIEVEIKPRLIEIEKISLIEQMSKETFKILVKCSSGTYIRSLIRDIGHLLNTCATMVELKRTRTGIFNLEDSIDENDLKNLSVKELEKFLIPIDKALYNFESFIYPDEFYDKVINGVFYKTTKLNFENPEMLKLYCKNKFIGIGEYKEDENTMGIKIKKRLIGE</sequence>
<dbReference type="RefSeq" id="WP_127725076.1">
    <property type="nucleotide sequence ID" value="NZ_RLIH01000014.1"/>
</dbReference>
<dbReference type="GO" id="GO:1990481">
    <property type="term" value="P:mRNA pseudouridine synthesis"/>
    <property type="evidence" value="ECO:0007669"/>
    <property type="project" value="TreeGrafter"/>
</dbReference>
<evidence type="ECO:0000256" key="2">
    <source>
        <dbReference type="ARBA" id="ARBA00005642"/>
    </source>
</evidence>
<gene>
    <name evidence="5 8" type="primary">truB</name>
    <name evidence="8" type="ORF">EF514_08840</name>
</gene>
<dbReference type="SUPFAM" id="SSF55120">
    <property type="entry name" value="Pseudouridine synthase"/>
    <property type="match status" value="1"/>
</dbReference>
<keyword evidence="4 5" id="KW-0413">Isomerase</keyword>
<dbReference type="Pfam" id="PF01509">
    <property type="entry name" value="TruB_N"/>
    <property type="match status" value="1"/>
</dbReference>
<dbReference type="Pfam" id="PF16198">
    <property type="entry name" value="TruB_C_2"/>
    <property type="match status" value="1"/>
</dbReference>
<dbReference type="EC" id="5.4.99.25" evidence="5"/>
<dbReference type="PANTHER" id="PTHR13767:SF2">
    <property type="entry name" value="PSEUDOURIDYLATE SYNTHASE TRUB1"/>
    <property type="match status" value="1"/>
</dbReference>
<dbReference type="Proteomes" id="UP000288812">
    <property type="component" value="Unassembled WGS sequence"/>
</dbReference>
<organism evidence="8 9">
    <name type="scientific">Anaerosphaera multitolerans</name>
    <dbReference type="NCBI Taxonomy" id="2487351"/>
    <lineage>
        <taxon>Bacteria</taxon>
        <taxon>Bacillati</taxon>
        <taxon>Bacillota</taxon>
        <taxon>Tissierellia</taxon>
        <taxon>Tissierellales</taxon>
        <taxon>Peptoniphilaceae</taxon>
        <taxon>Anaerosphaera</taxon>
    </lineage>
</organism>
<comment type="similarity">
    <text evidence="2 5">Belongs to the pseudouridine synthase TruB family. Type 1 subfamily.</text>
</comment>
<dbReference type="InterPro" id="IPR002501">
    <property type="entry name" value="PsdUridine_synth_N"/>
</dbReference>
<dbReference type="GO" id="GO:0031119">
    <property type="term" value="P:tRNA pseudouridine synthesis"/>
    <property type="evidence" value="ECO:0007669"/>
    <property type="project" value="UniProtKB-UniRule"/>
</dbReference>
<proteinExistence type="inferred from homology"/>
<evidence type="ECO:0000259" key="6">
    <source>
        <dbReference type="Pfam" id="PF01509"/>
    </source>
</evidence>
<evidence type="ECO:0000256" key="1">
    <source>
        <dbReference type="ARBA" id="ARBA00000385"/>
    </source>
</evidence>
<reference evidence="8 9" key="1">
    <citation type="submission" date="2018-11" db="EMBL/GenBank/DDBJ databases">
        <title>Genome sequencing and assembly of Anaerosphaera sp. nov., GS7-6-2.</title>
        <authorList>
            <person name="Rettenmaier R."/>
            <person name="Liebl W."/>
            <person name="Zverlov V."/>
        </authorList>
    </citation>
    <scope>NUCLEOTIDE SEQUENCE [LARGE SCALE GENOMIC DNA]</scope>
    <source>
        <strain evidence="8 9">GS7-6-2</strain>
    </source>
</reference>
<dbReference type="Gene3D" id="3.30.2350.10">
    <property type="entry name" value="Pseudouridine synthase"/>
    <property type="match status" value="1"/>
</dbReference>
<comment type="function">
    <text evidence="5">Responsible for synthesis of pseudouridine from uracil-55 in the psi GC loop of transfer RNAs.</text>
</comment>
<evidence type="ECO:0000313" key="9">
    <source>
        <dbReference type="Proteomes" id="UP000288812"/>
    </source>
</evidence>
<comment type="catalytic activity">
    <reaction evidence="1 5">
        <text>uridine(55) in tRNA = pseudouridine(55) in tRNA</text>
        <dbReference type="Rhea" id="RHEA:42532"/>
        <dbReference type="Rhea" id="RHEA-COMP:10101"/>
        <dbReference type="Rhea" id="RHEA-COMP:10102"/>
        <dbReference type="ChEBI" id="CHEBI:65314"/>
        <dbReference type="ChEBI" id="CHEBI:65315"/>
        <dbReference type="EC" id="5.4.99.25"/>
    </reaction>
</comment>
<evidence type="ECO:0000256" key="3">
    <source>
        <dbReference type="ARBA" id="ARBA00022694"/>
    </source>
</evidence>
<dbReference type="InterPro" id="IPR014780">
    <property type="entry name" value="tRNA_psdUridine_synth_TruB"/>
</dbReference>
<evidence type="ECO:0000313" key="8">
    <source>
        <dbReference type="EMBL" id="RVU54171.1"/>
    </source>
</evidence>
<comment type="caution">
    <text evidence="8">The sequence shown here is derived from an EMBL/GenBank/DDBJ whole genome shotgun (WGS) entry which is preliminary data.</text>
</comment>
<dbReference type="InterPro" id="IPR020103">
    <property type="entry name" value="PsdUridine_synth_cat_dom_sf"/>
</dbReference>
<dbReference type="GO" id="GO:0160148">
    <property type="term" value="F:tRNA pseudouridine(55) synthase activity"/>
    <property type="evidence" value="ECO:0007669"/>
    <property type="project" value="UniProtKB-EC"/>
</dbReference>
<feature type="domain" description="Pseudouridine synthase II N-terminal" evidence="6">
    <location>
        <begin position="23"/>
        <end position="171"/>
    </location>
</feature>
<accession>A0A437S577</accession>
<keyword evidence="9" id="KW-1185">Reference proteome</keyword>
<feature type="domain" description="tRNA pseudouridylate synthase B C-terminal" evidence="7">
    <location>
        <begin position="172"/>
        <end position="229"/>
    </location>
</feature>
<dbReference type="NCBIfam" id="TIGR00431">
    <property type="entry name" value="TruB"/>
    <property type="match status" value="1"/>
</dbReference>
<dbReference type="PANTHER" id="PTHR13767">
    <property type="entry name" value="TRNA-PSEUDOURIDINE SYNTHASE"/>
    <property type="match status" value="1"/>
</dbReference>
<dbReference type="AlphaFoldDB" id="A0A437S577"/>
<evidence type="ECO:0000256" key="5">
    <source>
        <dbReference type="HAMAP-Rule" id="MF_01080"/>
    </source>
</evidence>
<evidence type="ECO:0000259" key="7">
    <source>
        <dbReference type="Pfam" id="PF16198"/>
    </source>
</evidence>
<dbReference type="OrthoDB" id="9802309at2"/>
<dbReference type="GO" id="GO:0003723">
    <property type="term" value="F:RNA binding"/>
    <property type="evidence" value="ECO:0007669"/>
    <property type="project" value="InterPro"/>
</dbReference>
<evidence type="ECO:0000256" key="4">
    <source>
        <dbReference type="ARBA" id="ARBA00023235"/>
    </source>
</evidence>